<dbReference type="Gene3D" id="1.10.10.10">
    <property type="entry name" value="Winged helix-like DNA-binding domain superfamily/Winged helix DNA-binding domain"/>
    <property type="match status" value="1"/>
</dbReference>
<evidence type="ECO:0000256" key="2">
    <source>
        <dbReference type="ARBA" id="ARBA00023015"/>
    </source>
</evidence>
<name>A0A1J0WLG5_9RHOB</name>
<feature type="domain" description="HTH lysR-type" evidence="5">
    <location>
        <begin position="6"/>
        <end position="63"/>
    </location>
</feature>
<dbReference type="OrthoDB" id="528082at2"/>
<dbReference type="InterPro" id="IPR037402">
    <property type="entry name" value="YidZ_PBP2"/>
</dbReference>
<proteinExistence type="inferred from homology"/>
<dbReference type="Proteomes" id="UP000181897">
    <property type="component" value="Chromosome"/>
</dbReference>
<dbReference type="PANTHER" id="PTHR30118">
    <property type="entry name" value="HTH-TYPE TRANSCRIPTIONAL REGULATOR LEUO-RELATED"/>
    <property type="match status" value="1"/>
</dbReference>
<dbReference type="PRINTS" id="PR00039">
    <property type="entry name" value="HTHLYSR"/>
</dbReference>
<reference evidence="6 7" key="1">
    <citation type="submission" date="2016-11" db="EMBL/GenBank/DDBJ databases">
        <title>Complete genome sequence of Sulfitobacter sp. AM1-D1, a toxic bacteria associated with marine dinoflagellate Alexandrium minutum in East China Sea.</title>
        <authorList>
            <person name="Yang Q."/>
            <person name="Zhang X."/>
            <person name="Tian X."/>
        </authorList>
    </citation>
    <scope>NUCLEOTIDE SEQUENCE [LARGE SCALE GENOMIC DNA]</scope>
    <source>
        <strain evidence="6 7">AM1-D1</strain>
    </source>
</reference>
<dbReference type="PROSITE" id="PS50931">
    <property type="entry name" value="HTH_LYSR"/>
    <property type="match status" value="1"/>
</dbReference>
<dbReference type="InterPro" id="IPR005119">
    <property type="entry name" value="LysR_subst-bd"/>
</dbReference>
<evidence type="ECO:0000259" key="5">
    <source>
        <dbReference type="PROSITE" id="PS50931"/>
    </source>
</evidence>
<dbReference type="GO" id="GO:0003700">
    <property type="term" value="F:DNA-binding transcription factor activity"/>
    <property type="evidence" value="ECO:0007669"/>
    <property type="project" value="InterPro"/>
</dbReference>
<evidence type="ECO:0000313" key="7">
    <source>
        <dbReference type="Proteomes" id="UP000181897"/>
    </source>
</evidence>
<protein>
    <submittedName>
        <fullName evidence="6">LysR family transcriptional regulator</fullName>
    </submittedName>
</protein>
<dbReference type="KEGG" id="suam:BOO69_17550"/>
<comment type="similarity">
    <text evidence="1">Belongs to the LysR transcriptional regulatory family.</text>
</comment>
<dbReference type="InterPro" id="IPR000847">
    <property type="entry name" value="LysR_HTH_N"/>
</dbReference>
<accession>A0A1J0WLG5</accession>
<keyword evidence="4" id="KW-0804">Transcription</keyword>
<dbReference type="InterPro" id="IPR050389">
    <property type="entry name" value="LysR-type_TF"/>
</dbReference>
<dbReference type="CDD" id="cd08417">
    <property type="entry name" value="PBP2_Nitroaromatics_like"/>
    <property type="match status" value="1"/>
</dbReference>
<dbReference type="STRING" id="1917485.BOO69_17550"/>
<dbReference type="InterPro" id="IPR036388">
    <property type="entry name" value="WH-like_DNA-bd_sf"/>
</dbReference>
<dbReference type="SUPFAM" id="SSF46785">
    <property type="entry name" value="Winged helix' DNA-binding domain"/>
    <property type="match status" value="1"/>
</dbReference>
<organism evidence="6 7">
    <name type="scientific">Sulfitobacter alexandrii</name>
    <dbReference type="NCBI Taxonomy" id="1917485"/>
    <lineage>
        <taxon>Bacteria</taxon>
        <taxon>Pseudomonadati</taxon>
        <taxon>Pseudomonadota</taxon>
        <taxon>Alphaproteobacteria</taxon>
        <taxon>Rhodobacterales</taxon>
        <taxon>Roseobacteraceae</taxon>
        <taxon>Sulfitobacter</taxon>
    </lineage>
</organism>
<dbReference type="Pfam" id="PF03466">
    <property type="entry name" value="LysR_substrate"/>
    <property type="match status" value="1"/>
</dbReference>
<keyword evidence="2" id="KW-0805">Transcription regulation</keyword>
<keyword evidence="3" id="KW-0238">DNA-binding</keyword>
<dbReference type="GO" id="GO:0003677">
    <property type="term" value="F:DNA binding"/>
    <property type="evidence" value="ECO:0007669"/>
    <property type="project" value="UniProtKB-KW"/>
</dbReference>
<dbReference type="AlphaFoldDB" id="A0A1J0WLG5"/>
<dbReference type="EMBL" id="CP018076">
    <property type="protein sequence ID" value="APE45014.1"/>
    <property type="molecule type" value="Genomic_DNA"/>
</dbReference>
<dbReference type="InterPro" id="IPR036390">
    <property type="entry name" value="WH_DNA-bd_sf"/>
</dbReference>
<evidence type="ECO:0000256" key="3">
    <source>
        <dbReference type="ARBA" id="ARBA00023125"/>
    </source>
</evidence>
<gene>
    <name evidence="6" type="ORF">BOO69_17550</name>
</gene>
<dbReference type="RefSeq" id="WP_071973361.1">
    <property type="nucleotide sequence ID" value="NZ_CP018076.1"/>
</dbReference>
<evidence type="ECO:0000256" key="4">
    <source>
        <dbReference type="ARBA" id="ARBA00023163"/>
    </source>
</evidence>
<dbReference type="Pfam" id="PF00126">
    <property type="entry name" value="HTH_1"/>
    <property type="match status" value="1"/>
</dbReference>
<evidence type="ECO:0000256" key="1">
    <source>
        <dbReference type="ARBA" id="ARBA00009437"/>
    </source>
</evidence>
<keyword evidence="7" id="KW-1185">Reference proteome</keyword>
<dbReference type="Gene3D" id="3.40.190.10">
    <property type="entry name" value="Periplasmic binding protein-like II"/>
    <property type="match status" value="2"/>
</dbReference>
<evidence type="ECO:0000313" key="6">
    <source>
        <dbReference type="EMBL" id="APE45014.1"/>
    </source>
</evidence>
<dbReference type="PANTHER" id="PTHR30118:SF6">
    <property type="entry name" value="HTH-TYPE TRANSCRIPTIONAL REGULATOR LEUO"/>
    <property type="match status" value="1"/>
</dbReference>
<dbReference type="SUPFAM" id="SSF53850">
    <property type="entry name" value="Periplasmic binding protein-like II"/>
    <property type="match status" value="1"/>
</dbReference>
<sequence length="317" mass="34955">MNFGSFDLNLLRVLDALLETRSATHAGQRIGLSQPAVSAALSRLRAALNDPLLVRIGPRLEPTDYALSLAEPLRTLLDQTETILSGPQRFDPSIADDRFRLSGSDFFAEMLMPQLAEKIAQEAPGVRIQLVDLVPDNYAGALERQDVDLAMVPQMDGPSWMEWQPMFRARFSVIARRGHPRLAALPTPGEIDIDTFCDLSHVLFSPEGNLAAMADAALAKVGRKRRVVMTLPVMYGVCSAVAETDYVAVVPEQLARKISTKLNLQVLPPPVTMPEPMIGMIWHRRRTNAAAHGWIRGVIADILAPLDDYPQVDGYSR</sequence>